<dbReference type="STRING" id="51028.A0A0N4V4B2"/>
<dbReference type="Proteomes" id="UP000274131">
    <property type="component" value="Unassembled WGS sequence"/>
</dbReference>
<feature type="chain" id="PRO_5043122686" evidence="3">
    <location>
        <begin position="25"/>
        <end position="328"/>
    </location>
</feature>
<dbReference type="GO" id="GO:0004792">
    <property type="term" value="F:thiosulfate-cyanide sulfurtransferase activity"/>
    <property type="evidence" value="ECO:0007669"/>
    <property type="project" value="TreeGrafter"/>
</dbReference>
<sequence length="328" mass="36861">MQLHKVLVTVLLLFIGYNIIEVLGRESVSNTAENPLITVEELKQLMKTTPVKLIDATYSGKPLPAALQRTNTYGQFDTLEKMLTEDDYKREHIPGAVPVSLDVALFHSQYKRFELYPPEIFEKYLRKLGINNGDRVVVYGREQFSGMLFAAHIWWLLKYYGVKNARVLNGGIEAWKRNGNPVTSEIAPVQTGNFTATVNRKYVITFEELEERNPRTGALIDHLNTENVFDSRPREQYSGAVKMNYNSPVELKGSHIEGAKNLPAVNLVNEKVLAEAGYIPGKPVITYCSVGNQGSLDLLALRSVGIDNIKLYQGGMTEMALRDPKRIS</sequence>
<evidence type="ECO:0000313" key="6">
    <source>
        <dbReference type="Proteomes" id="UP000274131"/>
    </source>
</evidence>
<keyword evidence="3" id="KW-0732">Signal</keyword>
<name>A0A0N4V4B2_ENTVE</name>
<dbReference type="PANTHER" id="PTHR11364:SF7">
    <property type="entry name" value="THIOSULFATE SULFURTRANSFERASE MPST-1-RELATED"/>
    <property type="match status" value="1"/>
</dbReference>
<gene>
    <name evidence="5" type="ORF">EVEC_LOCUS4641</name>
</gene>
<dbReference type="InterPro" id="IPR036873">
    <property type="entry name" value="Rhodanese-like_dom_sf"/>
</dbReference>
<reference evidence="7" key="1">
    <citation type="submission" date="2017-02" db="UniProtKB">
        <authorList>
            <consortium name="WormBaseParasite"/>
        </authorList>
    </citation>
    <scope>IDENTIFICATION</scope>
</reference>
<keyword evidence="2" id="KW-0677">Repeat</keyword>
<dbReference type="WBParaSite" id="EVEC_0000495701-mRNA-1">
    <property type="protein sequence ID" value="EVEC_0000495701-mRNA-1"/>
    <property type="gene ID" value="EVEC_0000495701"/>
</dbReference>
<evidence type="ECO:0000256" key="3">
    <source>
        <dbReference type="SAM" id="SignalP"/>
    </source>
</evidence>
<dbReference type="InterPro" id="IPR001763">
    <property type="entry name" value="Rhodanese-like_dom"/>
</dbReference>
<keyword evidence="6" id="KW-1185">Reference proteome</keyword>
<organism evidence="7">
    <name type="scientific">Enterobius vermicularis</name>
    <name type="common">Human pinworm</name>
    <dbReference type="NCBI Taxonomy" id="51028"/>
    <lineage>
        <taxon>Eukaryota</taxon>
        <taxon>Metazoa</taxon>
        <taxon>Ecdysozoa</taxon>
        <taxon>Nematoda</taxon>
        <taxon>Chromadorea</taxon>
        <taxon>Rhabditida</taxon>
        <taxon>Spirurina</taxon>
        <taxon>Oxyuridomorpha</taxon>
        <taxon>Oxyuroidea</taxon>
        <taxon>Oxyuridae</taxon>
        <taxon>Enterobius</taxon>
    </lineage>
</organism>
<dbReference type="Pfam" id="PF00581">
    <property type="entry name" value="Rhodanese"/>
    <property type="match status" value="2"/>
</dbReference>
<feature type="domain" description="Rhodanese" evidence="4">
    <location>
        <begin position="76"/>
        <end position="184"/>
    </location>
</feature>
<protein>
    <submittedName>
        <fullName evidence="7">Sulfurtransferase</fullName>
    </submittedName>
</protein>
<dbReference type="SUPFAM" id="SSF52821">
    <property type="entry name" value="Rhodanese/Cell cycle control phosphatase"/>
    <property type="match status" value="2"/>
</dbReference>
<keyword evidence="1" id="KW-0808">Transferase</keyword>
<reference evidence="5 6" key="2">
    <citation type="submission" date="2018-10" db="EMBL/GenBank/DDBJ databases">
        <authorList>
            <consortium name="Pathogen Informatics"/>
        </authorList>
    </citation>
    <scope>NUCLEOTIDE SEQUENCE [LARGE SCALE GENOMIC DNA]</scope>
</reference>
<feature type="domain" description="Rhodanese" evidence="4">
    <location>
        <begin position="222"/>
        <end position="328"/>
    </location>
</feature>
<proteinExistence type="predicted"/>
<evidence type="ECO:0000259" key="4">
    <source>
        <dbReference type="PROSITE" id="PS50206"/>
    </source>
</evidence>
<evidence type="ECO:0000256" key="2">
    <source>
        <dbReference type="ARBA" id="ARBA00022737"/>
    </source>
</evidence>
<dbReference type="SMART" id="SM00450">
    <property type="entry name" value="RHOD"/>
    <property type="match status" value="2"/>
</dbReference>
<dbReference type="AlphaFoldDB" id="A0A0N4V4B2"/>
<dbReference type="PROSITE" id="PS50206">
    <property type="entry name" value="RHODANESE_3"/>
    <property type="match status" value="2"/>
</dbReference>
<accession>A0A0N4V4B2</accession>
<evidence type="ECO:0000313" key="5">
    <source>
        <dbReference type="EMBL" id="VDD89890.1"/>
    </source>
</evidence>
<dbReference type="PANTHER" id="PTHR11364">
    <property type="entry name" value="THIOSULFATE SULFERTANSFERASE"/>
    <property type="match status" value="1"/>
</dbReference>
<dbReference type="CDD" id="cd01448">
    <property type="entry name" value="TST_Repeat_1"/>
    <property type="match status" value="1"/>
</dbReference>
<dbReference type="EMBL" id="UXUI01007915">
    <property type="protein sequence ID" value="VDD89890.1"/>
    <property type="molecule type" value="Genomic_DNA"/>
</dbReference>
<evidence type="ECO:0000313" key="7">
    <source>
        <dbReference type="WBParaSite" id="EVEC_0000495701-mRNA-1"/>
    </source>
</evidence>
<dbReference type="InterPro" id="IPR045078">
    <property type="entry name" value="TST/MPST-like"/>
</dbReference>
<dbReference type="GO" id="GO:0005739">
    <property type="term" value="C:mitochondrion"/>
    <property type="evidence" value="ECO:0007669"/>
    <property type="project" value="TreeGrafter"/>
</dbReference>
<dbReference type="OrthoDB" id="270167at2759"/>
<evidence type="ECO:0000256" key="1">
    <source>
        <dbReference type="ARBA" id="ARBA00022679"/>
    </source>
</evidence>
<feature type="signal peptide" evidence="3">
    <location>
        <begin position="1"/>
        <end position="24"/>
    </location>
</feature>
<dbReference type="Gene3D" id="3.40.250.10">
    <property type="entry name" value="Rhodanese-like domain"/>
    <property type="match status" value="2"/>
</dbReference>